<dbReference type="CDD" id="cd01949">
    <property type="entry name" value="GGDEF"/>
    <property type="match status" value="1"/>
</dbReference>
<dbReference type="PROSITE" id="PS50112">
    <property type="entry name" value="PAS"/>
    <property type="match status" value="3"/>
</dbReference>
<dbReference type="InterPro" id="IPR013767">
    <property type="entry name" value="PAS_fold"/>
</dbReference>
<evidence type="ECO:0000313" key="3">
    <source>
        <dbReference type="EMBL" id="GGG15555.1"/>
    </source>
</evidence>
<dbReference type="InterPro" id="IPR013656">
    <property type="entry name" value="PAS_4"/>
</dbReference>
<organism evidence="3 4">
    <name type="scientific">Rhodococcoides trifolii</name>
    <dbReference type="NCBI Taxonomy" id="908250"/>
    <lineage>
        <taxon>Bacteria</taxon>
        <taxon>Bacillati</taxon>
        <taxon>Actinomycetota</taxon>
        <taxon>Actinomycetes</taxon>
        <taxon>Mycobacteriales</taxon>
        <taxon>Nocardiaceae</taxon>
        <taxon>Rhodococcoides</taxon>
    </lineage>
</organism>
<dbReference type="Proteomes" id="UP000654257">
    <property type="component" value="Unassembled WGS sequence"/>
</dbReference>
<feature type="domain" description="PAS" evidence="1">
    <location>
        <begin position="127"/>
        <end position="172"/>
    </location>
</feature>
<dbReference type="Pfam" id="PF13188">
    <property type="entry name" value="PAS_8"/>
    <property type="match status" value="1"/>
</dbReference>
<dbReference type="AlphaFoldDB" id="A0A917FZY4"/>
<dbReference type="EMBL" id="BMCU01000003">
    <property type="protein sequence ID" value="GGG15555.1"/>
    <property type="molecule type" value="Genomic_DNA"/>
</dbReference>
<dbReference type="SUPFAM" id="SSF55073">
    <property type="entry name" value="Nucleotide cyclase"/>
    <property type="match status" value="1"/>
</dbReference>
<evidence type="ECO:0000259" key="2">
    <source>
        <dbReference type="PROSITE" id="PS50887"/>
    </source>
</evidence>
<accession>A0A917FZY4</accession>
<keyword evidence="4" id="KW-1185">Reference proteome</keyword>
<dbReference type="CDD" id="cd00130">
    <property type="entry name" value="PAS"/>
    <property type="match status" value="3"/>
</dbReference>
<dbReference type="GO" id="GO:0006355">
    <property type="term" value="P:regulation of DNA-templated transcription"/>
    <property type="evidence" value="ECO:0007669"/>
    <property type="project" value="InterPro"/>
</dbReference>
<evidence type="ECO:0000259" key="1">
    <source>
        <dbReference type="PROSITE" id="PS50112"/>
    </source>
</evidence>
<proteinExistence type="predicted"/>
<dbReference type="RefSeq" id="WP_188545825.1">
    <property type="nucleotide sequence ID" value="NZ_BMCU01000003.1"/>
</dbReference>
<dbReference type="InterPro" id="IPR035965">
    <property type="entry name" value="PAS-like_dom_sf"/>
</dbReference>
<dbReference type="Gene3D" id="3.30.70.270">
    <property type="match status" value="1"/>
</dbReference>
<dbReference type="PANTHER" id="PTHR44757:SF2">
    <property type="entry name" value="BIOFILM ARCHITECTURE MAINTENANCE PROTEIN MBAA"/>
    <property type="match status" value="1"/>
</dbReference>
<dbReference type="InterPro" id="IPR029787">
    <property type="entry name" value="Nucleotide_cyclase"/>
</dbReference>
<feature type="domain" description="GGDEF" evidence="2">
    <location>
        <begin position="395"/>
        <end position="529"/>
    </location>
</feature>
<dbReference type="InterPro" id="IPR000014">
    <property type="entry name" value="PAS"/>
</dbReference>
<dbReference type="SUPFAM" id="SSF55785">
    <property type="entry name" value="PYP-like sensor domain (PAS domain)"/>
    <property type="match status" value="3"/>
</dbReference>
<dbReference type="InterPro" id="IPR043128">
    <property type="entry name" value="Rev_trsase/Diguanyl_cyclase"/>
</dbReference>
<dbReference type="SMART" id="SM00267">
    <property type="entry name" value="GGDEF"/>
    <property type="match status" value="1"/>
</dbReference>
<dbReference type="Pfam" id="PF00990">
    <property type="entry name" value="GGDEF"/>
    <property type="match status" value="1"/>
</dbReference>
<dbReference type="InterPro" id="IPR052155">
    <property type="entry name" value="Biofilm_reg_signaling"/>
</dbReference>
<dbReference type="Pfam" id="PF08448">
    <property type="entry name" value="PAS_4"/>
    <property type="match status" value="1"/>
</dbReference>
<reference evidence="3" key="1">
    <citation type="journal article" date="2014" name="Int. J. Syst. Evol. Microbiol.">
        <title>Complete genome sequence of Corynebacterium casei LMG S-19264T (=DSM 44701T), isolated from a smear-ripened cheese.</title>
        <authorList>
            <consortium name="US DOE Joint Genome Institute (JGI-PGF)"/>
            <person name="Walter F."/>
            <person name="Albersmeier A."/>
            <person name="Kalinowski J."/>
            <person name="Ruckert C."/>
        </authorList>
    </citation>
    <scope>NUCLEOTIDE SEQUENCE</scope>
    <source>
        <strain evidence="3">CCM 7905</strain>
    </source>
</reference>
<dbReference type="PROSITE" id="PS50887">
    <property type="entry name" value="GGDEF"/>
    <property type="match status" value="1"/>
</dbReference>
<dbReference type="NCBIfam" id="TIGR00254">
    <property type="entry name" value="GGDEF"/>
    <property type="match status" value="1"/>
</dbReference>
<sequence length="538" mass="56973">MNDRGADERYRRLVDHSPDAICVHESGRVVYVNPTAVRWMGAQSSDDLVGRSISDVIAPESVAAVVARIATLREEGDASEPSEADLLRLDGQTITVEAVSVRTVWEGRPAYEVVFRDLTAQKAAESTLRFQAALVEHVSDAIISTTFDGTVTSWNPAAATIYQLTAADAIGRPISDVVGADLSPASIVSGGGVSHEVHSTADGSTRVVRVSAAPMADGYVLICTDSTALHRAEQHFRTVVTSLDEGVVVISRAGTVESANPAACRILGLPVADATNSARCEDFSLPMFTADGQPLDMLDHPVMQTLRSGRANPGYVIGVARADGQFVWLAGSCSLLNPDDPEHSSLVTSFTDITAERDATQRLEFRATHDVLTGLPNRAAVVSAIGSALTVPSALSAAVLFIDLDRLKTVNDTLGHRAGDAVLRTVGDRLRRAVRRVDVVGRLGGDEFVALLLGGVDRVDVDRLADRLHAALAGVTEVDGSDVTLGASIGVVMFAGGDSRTAEQILEDADYAMYEAKVAGGGRTRHLDPQTRARVGRH</sequence>
<feature type="domain" description="PAS" evidence="1">
    <location>
        <begin position="6"/>
        <end position="76"/>
    </location>
</feature>
<dbReference type="NCBIfam" id="TIGR00229">
    <property type="entry name" value="sensory_box"/>
    <property type="match status" value="3"/>
</dbReference>
<dbReference type="Pfam" id="PF00989">
    <property type="entry name" value="PAS"/>
    <property type="match status" value="1"/>
</dbReference>
<reference evidence="3" key="2">
    <citation type="submission" date="2020-09" db="EMBL/GenBank/DDBJ databases">
        <authorList>
            <person name="Sun Q."/>
            <person name="Sedlacek I."/>
        </authorList>
    </citation>
    <scope>NUCLEOTIDE SEQUENCE</scope>
    <source>
        <strain evidence="3">CCM 7905</strain>
    </source>
</reference>
<protein>
    <recommendedName>
        <fullName evidence="5">Diguanylate cyclase</fullName>
    </recommendedName>
</protein>
<evidence type="ECO:0008006" key="5">
    <source>
        <dbReference type="Google" id="ProtNLM"/>
    </source>
</evidence>
<dbReference type="InterPro" id="IPR000160">
    <property type="entry name" value="GGDEF_dom"/>
</dbReference>
<dbReference type="Gene3D" id="3.30.450.20">
    <property type="entry name" value="PAS domain"/>
    <property type="match status" value="3"/>
</dbReference>
<feature type="domain" description="PAS" evidence="1">
    <location>
        <begin position="232"/>
        <end position="286"/>
    </location>
</feature>
<gene>
    <name evidence="3" type="ORF">GCM10007304_32050</name>
</gene>
<comment type="caution">
    <text evidence="3">The sequence shown here is derived from an EMBL/GenBank/DDBJ whole genome shotgun (WGS) entry which is preliminary data.</text>
</comment>
<name>A0A917FZY4_9NOCA</name>
<dbReference type="SMART" id="SM00091">
    <property type="entry name" value="PAS"/>
    <property type="match status" value="3"/>
</dbReference>
<dbReference type="PANTHER" id="PTHR44757">
    <property type="entry name" value="DIGUANYLATE CYCLASE DGCP"/>
    <property type="match status" value="1"/>
</dbReference>
<evidence type="ECO:0000313" key="4">
    <source>
        <dbReference type="Proteomes" id="UP000654257"/>
    </source>
</evidence>